<dbReference type="OMA" id="CARRNDD"/>
<dbReference type="OrthoDB" id="1872155at2759"/>
<reference evidence="5 6" key="1">
    <citation type="journal article" date="2012" name="G3 (Bethesda)">
        <title>Pichia sorbitophila, an interspecies yeast hybrid reveals early steps of genome resolution following polyploidization.</title>
        <authorList>
            <person name="Leh Louis V."/>
            <person name="Despons L."/>
            <person name="Friedrich A."/>
            <person name="Martin T."/>
            <person name="Durrens P."/>
            <person name="Casaregola S."/>
            <person name="Neuveglise C."/>
            <person name="Fairhead C."/>
            <person name="Marck C."/>
            <person name="Cruz J.A."/>
            <person name="Straub M.L."/>
            <person name="Kugler V."/>
            <person name="Sacerdot C."/>
            <person name="Uzunov Z."/>
            <person name="Thierry A."/>
            <person name="Weiss S."/>
            <person name="Bleykasten C."/>
            <person name="De Montigny J."/>
            <person name="Jacques N."/>
            <person name="Jung P."/>
            <person name="Lemaire M."/>
            <person name="Mallet S."/>
            <person name="Morel G."/>
            <person name="Richard G.F."/>
            <person name="Sarkar A."/>
            <person name="Savel G."/>
            <person name="Schacherer J."/>
            <person name="Seret M.L."/>
            <person name="Talla E."/>
            <person name="Samson G."/>
            <person name="Jubin C."/>
            <person name="Poulain J."/>
            <person name="Vacherie B."/>
            <person name="Barbe V."/>
            <person name="Pelletier E."/>
            <person name="Sherman D.J."/>
            <person name="Westhof E."/>
            <person name="Weissenbach J."/>
            <person name="Baret P.V."/>
            <person name="Wincker P."/>
            <person name="Gaillardin C."/>
            <person name="Dujon B."/>
            <person name="Souciet J.L."/>
        </authorList>
    </citation>
    <scope>NUCLEOTIDE SEQUENCE [LARGE SCALE GENOMIC DNA]</scope>
    <source>
        <strain evidence="6">ATCC MYA-4447 / BCRC 22081 / CBS 7064 / NBRC 10061 / NRRL Y-12695</strain>
    </source>
</reference>
<protein>
    <submittedName>
        <fullName evidence="5">Piso0_001531 protein</fullName>
    </submittedName>
</protein>
<dbReference type="Gene3D" id="1.10.20.10">
    <property type="entry name" value="Histone, subunit A"/>
    <property type="match status" value="1"/>
</dbReference>
<dbReference type="GO" id="GO:0006281">
    <property type="term" value="P:DNA repair"/>
    <property type="evidence" value="ECO:0007669"/>
    <property type="project" value="UniProtKB-KW"/>
</dbReference>
<dbReference type="Proteomes" id="UP000005222">
    <property type="component" value="Chromosome E"/>
</dbReference>
<dbReference type="FunCoup" id="G8YNE8">
    <property type="interactions" value="93"/>
</dbReference>
<keyword evidence="4" id="KW-0234">DNA repair</keyword>
<dbReference type="InterPro" id="IPR029003">
    <property type="entry name" value="CENP-S/Mhf1"/>
</dbReference>
<gene>
    <name evidence="5" type="primary">Piso0_001531</name>
    <name evidence="5" type="ORF">GNLVRS01_PISO0E07110g</name>
</gene>
<keyword evidence="3" id="KW-0238">DNA-binding</keyword>
<evidence type="ECO:0000313" key="5">
    <source>
        <dbReference type="EMBL" id="CCE79466.1"/>
    </source>
</evidence>
<evidence type="ECO:0000256" key="4">
    <source>
        <dbReference type="ARBA" id="ARBA00023204"/>
    </source>
</evidence>
<dbReference type="EMBL" id="FO082055">
    <property type="protein sequence ID" value="CCE79466.1"/>
    <property type="molecule type" value="Genomic_DNA"/>
</dbReference>
<dbReference type="GO" id="GO:0003677">
    <property type="term" value="F:DNA binding"/>
    <property type="evidence" value="ECO:0007669"/>
    <property type="project" value="UniProtKB-KW"/>
</dbReference>
<keyword evidence="2" id="KW-0227">DNA damage</keyword>
<dbReference type="Pfam" id="PF15630">
    <property type="entry name" value="CENP-S"/>
    <property type="match status" value="1"/>
</dbReference>
<proteinExistence type="inferred from homology"/>
<evidence type="ECO:0000256" key="3">
    <source>
        <dbReference type="ARBA" id="ARBA00023125"/>
    </source>
</evidence>
<comment type="similarity">
    <text evidence="1">Belongs to the TAF9 family. CENP-S/MHF1 subfamily.</text>
</comment>
<dbReference type="GO" id="GO:0046982">
    <property type="term" value="F:protein heterodimerization activity"/>
    <property type="evidence" value="ECO:0007669"/>
    <property type="project" value="InterPro"/>
</dbReference>
<dbReference type="STRING" id="559304.G8YNE8"/>
<dbReference type="eggNOG" id="ENOG502S7WI">
    <property type="taxonomic scope" value="Eukaryota"/>
</dbReference>
<dbReference type="GO" id="GO:0003682">
    <property type="term" value="F:chromatin binding"/>
    <property type="evidence" value="ECO:0007669"/>
    <property type="project" value="TreeGrafter"/>
</dbReference>
<evidence type="ECO:0000313" key="6">
    <source>
        <dbReference type="Proteomes" id="UP000005222"/>
    </source>
</evidence>
<evidence type="ECO:0000256" key="2">
    <source>
        <dbReference type="ARBA" id="ARBA00022763"/>
    </source>
</evidence>
<organism evidence="5 6">
    <name type="scientific">Pichia sorbitophila (strain ATCC MYA-4447 / BCRC 22081 / CBS 7064 / NBRC 10061 / NRRL Y-12695)</name>
    <name type="common">Hybrid yeast</name>
    <dbReference type="NCBI Taxonomy" id="559304"/>
    <lineage>
        <taxon>Eukaryota</taxon>
        <taxon>Fungi</taxon>
        <taxon>Dikarya</taxon>
        <taxon>Ascomycota</taxon>
        <taxon>Saccharomycotina</taxon>
        <taxon>Pichiomycetes</taxon>
        <taxon>Debaryomycetaceae</taxon>
        <taxon>Millerozyma</taxon>
    </lineage>
</organism>
<dbReference type="PANTHER" id="PTHR22980">
    <property type="entry name" value="CORTISTATIN"/>
    <property type="match status" value="1"/>
</dbReference>
<sequence>MNNRLGEPQIESQLKSAVYLSVSKIVEEEISSLDGNVSATPTFVAALVDLVYNQLINLGEDLESFAHHAGRTTIDPSDFYMVTRKNTSLTEALKAYEKSKN</sequence>
<dbReference type="InParanoid" id="G8YNE8"/>
<name>G8YNE8_PICSO</name>
<dbReference type="GO" id="GO:0031297">
    <property type="term" value="P:replication fork processing"/>
    <property type="evidence" value="ECO:0007669"/>
    <property type="project" value="TreeGrafter"/>
</dbReference>
<dbReference type="SUPFAM" id="SSF47113">
    <property type="entry name" value="Histone-fold"/>
    <property type="match status" value="1"/>
</dbReference>
<dbReference type="InterPro" id="IPR009072">
    <property type="entry name" value="Histone-fold"/>
</dbReference>
<dbReference type="GO" id="GO:0071821">
    <property type="term" value="C:FANCM-MHF complex"/>
    <property type="evidence" value="ECO:0007669"/>
    <property type="project" value="InterPro"/>
</dbReference>
<keyword evidence="6" id="KW-1185">Reference proteome</keyword>
<evidence type="ECO:0000256" key="1">
    <source>
        <dbReference type="ARBA" id="ARBA00006612"/>
    </source>
</evidence>
<dbReference type="AlphaFoldDB" id="G8YNE8"/>
<dbReference type="GO" id="GO:0000712">
    <property type="term" value="P:resolution of meiotic recombination intermediates"/>
    <property type="evidence" value="ECO:0007669"/>
    <property type="project" value="TreeGrafter"/>
</dbReference>
<dbReference type="HOGENOM" id="CLU_100369_3_1_1"/>
<accession>G8YNE8</accession>
<dbReference type="CDD" id="cd22919">
    <property type="entry name" value="HFD_CENP-S"/>
    <property type="match status" value="1"/>
</dbReference>
<dbReference type="PANTHER" id="PTHR22980:SF0">
    <property type="entry name" value="CENTROMERE PROTEIN S"/>
    <property type="match status" value="1"/>
</dbReference>